<evidence type="ECO:0000313" key="3">
    <source>
        <dbReference type="Proteomes" id="UP001233999"/>
    </source>
</evidence>
<evidence type="ECO:0000313" key="2">
    <source>
        <dbReference type="EMBL" id="KAJ9585835.1"/>
    </source>
</evidence>
<dbReference type="EMBL" id="JASPKZ010007247">
    <property type="protein sequence ID" value="KAJ9585835.1"/>
    <property type="molecule type" value="Genomic_DNA"/>
</dbReference>
<protein>
    <submittedName>
        <fullName evidence="2">Uncharacterized protein</fullName>
    </submittedName>
</protein>
<gene>
    <name evidence="2" type="ORF">L9F63_020537</name>
</gene>
<comment type="caution">
    <text evidence="2">The sequence shown here is derived from an EMBL/GenBank/DDBJ whole genome shotgun (WGS) entry which is preliminary data.</text>
</comment>
<dbReference type="AlphaFoldDB" id="A0AAD8ECW2"/>
<sequence length="104" mass="12078">MASGGKHGSGGARRISSEQTGEESSESDGETEPAKSFHRRLSTNREIKCSVSFNYNIYFLYRSRFCRCECYPQDLKEAWHLFTHALLISADILYFKINLRWYIL</sequence>
<feature type="region of interest" description="Disordered" evidence="1">
    <location>
        <begin position="1"/>
        <end position="39"/>
    </location>
</feature>
<proteinExistence type="predicted"/>
<name>A0AAD8ECW2_DIPPU</name>
<accession>A0AAD8ECW2</accession>
<dbReference type="Proteomes" id="UP001233999">
    <property type="component" value="Unassembled WGS sequence"/>
</dbReference>
<feature type="compositionally biased region" description="Acidic residues" evidence="1">
    <location>
        <begin position="20"/>
        <end position="31"/>
    </location>
</feature>
<reference evidence="2" key="2">
    <citation type="submission" date="2023-05" db="EMBL/GenBank/DDBJ databases">
        <authorList>
            <person name="Fouks B."/>
        </authorList>
    </citation>
    <scope>NUCLEOTIDE SEQUENCE</scope>
    <source>
        <strain evidence="2">Stay&amp;Tobe</strain>
        <tissue evidence="2">Testes</tissue>
    </source>
</reference>
<evidence type="ECO:0000256" key="1">
    <source>
        <dbReference type="SAM" id="MobiDB-lite"/>
    </source>
</evidence>
<keyword evidence="3" id="KW-1185">Reference proteome</keyword>
<reference evidence="2" key="1">
    <citation type="journal article" date="2023" name="IScience">
        <title>Live-bearing cockroach genome reveals convergent evolutionary mechanisms linked to viviparity in insects and beyond.</title>
        <authorList>
            <person name="Fouks B."/>
            <person name="Harrison M.C."/>
            <person name="Mikhailova A.A."/>
            <person name="Marchal E."/>
            <person name="English S."/>
            <person name="Carruthers M."/>
            <person name="Jennings E.C."/>
            <person name="Chiamaka E.L."/>
            <person name="Frigard R.A."/>
            <person name="Pippel M."/>
            <person name="Attardo G.M."/>
            <person name="Benoit J.B."/>
            <person name="Bornberg-Bauer E."/>
            <person name="Tobe S.S."/>
        </authorList>
    </citation>
    <scope>NUCLEOTIDE SEQUENCE</scope>
    <source>
        <strain evidence="2">Stay&amp;Tobe</strain>
    </source>
</reference>
<organism evidence="2 3">
    <name type="scientific">Diploptera punctata</name>
    <name type="common">Pacific beetle cockroach</name>
    <dbReference type="NCBI Taxonomy" id="6984"/>
    <lineage>
        <taxon>Eukaryota</taxon>
        <taxon>Metazoa</taxon>
        <taxon>Ecdysozoa</taxon>
        <taxon>Arthropoda</taxon>
        <taxon>Hexapoda</taxon>
        <taxon>Insecta</taxon>
        <taxon>Pterygota</taxon>
        <taxon>Neoptera</taxon>
        <taxon>Polyneoptera</taxon>
        <taxon>Dictyoptera</taxon>
        <taxon>Blattodea</taxon>
        <taxon>Blaberoidea</taxon>
        <taxon>Blaberidae</taxon>
        <taxon>Diplopterinae</taxon>
        <taxon>Diploptera</taxon>
    </lineage>
</organism>
<feature type="compositionally biased region" description="Gly residues" evidence="1">
    <location>
        <begin position="1"/>
        <end position="11"/>
    </location>
</feature>